<dbReference type="InterPro" id="IPR030184">
    <property type="entry name" value="WAT1-related"/>
</dbReference>
<evidence type="ECO:0000256" key="2">
    <source>
        <dbReference type="ARBA" id="ARBA00007635"/>
    </source>
</evidence>
<dbReference type="Pfam" id="PF00892">
    <property type="entry name" value="EamA"/>
    <property type="match status" value="1"/>
</dbReference>
<dbReference type="GO" id="GO:0022857">
    <property type="term" value="F:transmembrane transporter activity"/>
    <property type="evidence" value="ECO:0007669"/>
    <property type="project" value="InterPro"/>
</dbReference>
<gene>
    <name evidence="8" type="ORF">D0Y65_011179</name>
</gene>
<accession>A0A445KJR7</accession>
<feature type="transmembrane region" description="Helical" evidence="6">
    <location>
        <begin position="75"/>
        <end position="97"/>
    </location>
</feature>
<feature type="transmembrane region" description="Helical" evidence="6">
    <location>
        <begin position="43"/>
        <end position="63"/>
    </location>
</feature>
<feature type="transmembrane region" description="Helical" evidence="6">
    <location>
        <begin position="109"/>
        <end position="132"/>
    </location>
</feature>
<keyword evidence="4 6" id="KW-1133">Transmembrane helix</keyword>
<evidence type="ECO:0000256" key="4">
    <source>
        <dbReference type="ARBA" id="ARBA00022989"/>
    </source>
</evidence>
<keyword evidence="3 6" id="KW-0812">Transmembrane</keyword>
<comment type="similarity">
    <text evidence="2 6">Belongs to the drug/metabolite transporter (DMT) superfamily. Plant drug/metabolite exporter (P-DME) (TC 2.A.7.4) family.</text>
</comment>
<evidence type="ECO:0000259" key="7">
    <source>
        <dbReference type="Pfam" id="PF00892"/>
    </source>
</evidence>
<dbReference type="PANTHER" id="PTHR31218">
    <property type="entry name" value="WAT1-RELATED PROTEIN"/>
    <property type="match status" value="1"/>
</dbReference>
<proteinExistence type="inferred from homology"/>
<dbReference type="EMBL" id="QZWG01000005">
    <property type="protein sequence ID" value="RZC10810.1"/>
    <property type="molecule type" value="Genomic_DNA"/>
</dbReference>
<evidence type="ECO:0000256" key="6">
    <source>
        <dbReference type="RuleBase" id="RU363077"/>
    </source>
</evidence>
<keyword evidence="9" id="KW-1185">Reference proteome</keyword>
<feature type="transmembrane region" description="Helical" evidence="6">
    <location>
        <begin position="139"/>
        <end position="160"/>
    </location>
</feature>
<evidence type="ECO:0000256" key="3">
    <source>
        <dbReference type="ARBA" id="ARBA00022692"/>
    </source>
</evidence>
<evidence type="ECO:0000256" key="1">
    <source>
        <dbReference type="ARBA" id="ARBA00004141"/>
    </source>
</evidence>
<comment type="caution">
    <text evidence="8">The sequence shown here is derived from an EMBL/GenBank/DDBJ whole genome shotgun (WGS) entry which is preliminary data.</text>
</comment>
<dbReference type="AlphaFoldDB" id="A0A445KJR7"/>
<feature type="transmembrane region" description="Helical" evidence="6">
    <location>
        <begin position="166"/>
        <end position="185"/>
    </location>
</feature>
<evidence type="ECO:0000313" key="9">
    <source>
        <dbReference type="Proteomes" id="UP000289340"/>
    </source>
</evidence>
<dbReference type="GO" id="GO:0016020">
    <property type="term" value="C:membrane"/>
    <property type="evidence" value="ECO:0007669"/>
    <property type="project" value="UniProtKB-SubCell"/>
</dbReference>
<organism evidence="8 9">
    <name type="scientific">Glycine soja</name>
    <name type="common">Wild soybean</name>
    <dbReference type="NCBI Taxonomy" id="3848"/>
    <lineage>
        <taxon>Eukaryota</taxon>
        <taxon>Viridiplantae</taxon>
        <taxon>Streptophyta</taxon>
        <taxon>Embryophyta</taxon>
        <taxon>Tracheophyta</taxon>
        <taxon>Spermatophyta</taxon>
        <taxon>Magnoliopsida</taxon>
        <taxon>eudicotyledons</taxon>
        <taxon>Gunneridae</taxon>
        <taxon>Pentapetalae</taxon>
        <taxon>rosids</taxon>
        <taxon>fabids</taxon>
        <taxon>Fabales</taxon>
        <taxon>Fabaceae</taxon>
        <taxon>Papilionoideae</taxon>
        <taxon>50 kb inversion clade</taxon>
        <taxon>NPAAA clade</taxon>
        <taxon>indigoferoid/millettioid clade</taxon>
        <taxon>Phaseoleae</taxon>
        <taxon>Glycine</taxon>
        <taxon>Glycine subgen. Soja</taxon>
    </lineage>
</organism>
<evidence type="ECO:0000256" key="5">
    <source>
        <dbReference type="ARBA" id="ARBA00023136"/>
    </source>
</evidence>
<dbReference type="InterPro" id="IPR000620">
    <property type="entry name" value="EamA_dom"/>
</dbReference>
<sequence length="220" mass="23253">GTVLSIAGALLVTLYKGSPIISFRTQPSPTQPLPPLLAETSNWVIGGLFFATASISLAAWNITQAAILKGYSSQLTILAYYCLFGTIQSAILSLIVVRDPNDWKISPDIDLIAVFYSAVVGSVVTFSVNTWCIKKKGPVFVSLFKPVGIAIAAFSTVVFLGETLHVGSVVGAVIIAIGFYTVLWAQSKGENAKGFQVDGLSSPSAQASPLLEFHESNVLA</sequence>
<name>A0A445KJR7_GLYSO</name>
<dbReference type="Proteomes" id="UP000289340">
    <property type="component" value="Chromosome 5"/>
</dbReference>
<keyword evidence="5 6" id="KW-0472">Membrane</keyword>
<dbReference type="InterPro" id="IPR037185">
    <property type="entry name" value="EmrE-like"/>
</dbReference>
<dbReference type="SUPFAM" id="SSF103481">
    <property type="entry name" value="Multidrug resistance efflux transporter EmrE"/>
    <property type="match status" value="1"/>
</dbReference>
<comment type="subcellular location">
    <subcellularLocation>
        <location evidence="1 6">Membrane</location>
        <topology evidence="1 6">Multi-pass membrane protein</topology>
    </subcellularLocation>
</comment>
<reference evidence="8 9" key="1">
    <citation type="submission" date="2018-09" db="EMBL/GenBank/DDBJ databases">
        <title>A high-quality reference genome of wild soybean provides a powerful tool to mine soybean genomes.</title>
        <authorList>
            <person name="Xie M."/>
            <person name="Chung C.Y.L."/>
            <person name="Li M.-W."/>
            <person name="Wong F.-L."/>
            <person name="Chan T.-F."/>
            <person name="Lam H.-M."/>
        </authorList>
    </citation>
    <scope>NUCLEOTIDE SEQUENCE [LARGE SCALE GENOMIC DNA]</scope>
    <source>
        <strain evidence="9">cv. W05</strain>
        <tissue evidence="8">Hypocotyl of etiolated seedlings</tissue>
    </source>
</reference>
<evidence type="ECO:0000313" key="8">
    <source>
        <dbReference type="EMBL" id="RZC10810.1"/>
    </source>
</evidence>
<protein>
    <recommendedName>
        <fullName evidence="6">WAT1-related protein</fullName>
    </recommendedName>
</protein>
<feature type="domain" description="EamA" evidence="7">
    <location>
        <begin position="45"/>
        <end position="183"/>
    </location>
</feature>
<feature type="non-terminal residue" evidence="8">
    <location>
        <position position="1"/>
    </location>
</feature>